<dbReference type="OrthoDB" id="2561043at2759"/>
<dbReference type="InterPro" id="IPR024083">
    <property type="entry name" value="Fumarase/histidase_N"/>
</dbReference>
<protein>
    <recommendedName>
        <fullName evidence="4">Argininosuccinate lyase</fullName>
    </recommendedName>
</protein>
<dbReference type="EMBL" id="JADFTS010000002">
    <property type="protein sequence ID" value="KAF9620760.1"/>
    <property type="molecule type" value="Genomic_DNA"/>
</dbReference>
<evidence type="ECO:0008006" key="4">
    <source>
        <dbReference type="Google" id="ProtNLM"/>
    </source>
</evidence>
<reference evidence="2 3" key="1">
    <citation type="submission" date="2020-10" db="EMBL/GenBank/DDBJ databases">
        <title>The Coptis chinensis genome and diversification of protoberbering-type alkaloids.</title>
        <authorList>
            <person name="Wang B."/>
            <person name="Shu S."/>
            <person name="Song C."/>
            <person name="Liu Y."/>
        </authorList>
    </citation>
    <scope>NUCLEOTIDE SEQUENCE [LARGE SCALE GENOMIC DNA]</scope>
    <source>
        <strain evidence="2">HL-2020</strain>
        <tissue evidence="2">Leaf</tissue>
    </source>
</reference>
<evidence type="ECO:0000313" key="3">
    <source>
        <dbReference type="Proteomes" id="UP000631114"/>
    </source>
</evidence>
<dbReference type="InterPro" id="IPR009049">
    <property type="entry name" value="Argininosuccinate_lyase"/>
</dbReference>
<comment type="caution">
    <text evidence="2">The sequence shown here is derived from an EMBL/GenBank/DDBJ whole genome shotgun (WGS) entry which is preliminary data.</text>
</comment>
<gene>
    <name evidence="2" type="ORF">IFM89_014364</name>
</gene>
<evidence type="ECO:0000313" key="2">
    <source>
        <dbReference type="EMBL" id="KAF9620760.1"/>
    </source>
</evidence>
<accession>A0A835IMY7</accession>
<dbReference type="AlphaFoldDB" id="A0A835IMY7"/>
<dbReference type="InterPro" id="IPR008948">
    <property type="entry name" value="L-Aspartase-like"/>
</dbReference>
<dbReference type="GO" id="GO:0005829">
    <property type="term" value="C:cytosol"/>
    <property type="evidence" value="ECO:0007669"/>
    <property type="project" value="TreeGrafter"/>
</dbReference>
<comment type="similarity">
    <text evidence="1">Belongs to the lyase 1 family. Argininosuccinate lyase subfamily.</text>
</comment>
<dbReference type="PANTHER" id="PTHR43814">
    <property type="entry name" value="ARGININOSUCCINATE LYASE"/>
    <property type="match status" value="1"/>
</dbReference>
<dbReference type="Gene3D" id="1.10.275.10">
    <property type="entry name" value="Fumarase/aspartase (N-terminal domain)"/>
    <property type="match status" value="1"/>
</dbReference>
<sequence length="175" mass="19488">MEEEAGRVKDLNREEVALVNLAKKNEGLIVPGYTHMQRAQPILLPHLILSYVEQVHVLWGNLGLPIDRFMTSDALGFTAPMRSSIDAVSDWDFVLEILSANSIAAVHLSRLGEEWVLWASEEFGFLTPNSYKCTTVIIESVRAESIRAVNAETEVQTLKDALAKLEAEKEVGLLQ</sequence>
<name>A0A835IMY7_9MAGN</name>
<evidence type="ECO:0000256" key="1">
    <source>
        <dbReference type="ARBA" id="ARBA00010755"/>
    </source>
</evidence>
<dbReference type="Proteomes" id="UP000631114">
    <property type="component" value="Unassembled WGS sequence"/>
</dbReference>
<dbReference type="InterPro" id="IPR000362">
    <property type="entry name" value="Fumarate_lyase_fam"/>
</dbReference>
<dbReference type="Gene3D" id="1.20.200.10">
    <property type="entry name" value="Fumarase/aspartase (Central domain)"/>
    <property type="match status" value="2"/>
</dbReference>
<dbReference type="SUPFAM" id="SSF48557">
    <property type="entry name" value="L-aspartase-like"/>
    <property type="match status" value="1"/>
</dbReference>
<organism evidence="2 3">
    <name type="scientific">Coptis chinensis</name>
    <dbReference type="NCBI Taxonomy" id="261450"/>
    <lineage>
        <taxon>Eukaryota</taxon>
        <taxon>Viridiplantae</taxon>
        <taxon>Streptophyta</taxon>
        <taxon>Embryophyta</taxon>
        <taxon>Tracheophyta</taxon>
        <taxon>Spermatophyta</taxon>
        <taxon>Magnoliopsida</taxon>
        <taxon>Ranunculales</taxon>
        <taxon>Ranunculaceae</taxon>
        <taxon>Coptidoideae</taxon>
        <taxon>Coptis</taxon>
    </lineage>
</organism>
<dbReference type="PRINTS" id="PR00145">
    <property type="entry name" value="ARGSUCLYASE"/>
</dbReference>
<dbReference type="GO" id="GO:0042450">
    <property type="term" value="P:L-arginine biosynthetic process via ornithine"/>
    <property type="evidence" value="ECO:0007669"/>
    <property type="project" value="InterPro"/>
</dbReference>
<keyword evidence="3" id="KW-1185">Reference proteome</keyword>
<proteinExistence type="inferred from homology"/>
<dbReference type="PRINTS" id="PR00149">
    <property type="entry name" value="FUMRATELYASE"/>
</dbReference>
<dbReference type="GO" id="GO:0004056">
    <property type="term" value="F:argininosuccinate lyase activity"/>
    <property type="evidence" value="ECO:0007669"/>
    <property type="project" value="InterPro"/>
</dbReference>
<dbReference type="PANTHER" id="PTHR43814:SF1">
    <property type="entry name" value="ARGININOSUCCINATE LYASE"/>
    <property type="match status" value="1"/>
</dbReference>